<feature type="compositionally biased region" description="Low complexity" evidence="1">
    <location>
        <begin position="40"/>
        <end position="57"/>
    </location>
</feature>
<evidence type="ECO:0000313" key="3">
    <source>
        <dbReference type="Proteomes" id="UP001527925"/>
    </source>
</evidence>
<accession>A0ABR4N4Z8</accession>
<evidence type="ECO:0000256" key="1">
    <source>
        <dbReference type="SAM" id="MobiDB-lite"/>
    </source>
</evidence>
<evidence type="ECO:0008006" key="4">
    <source>
        <dbReference type="Google" id="ProtNLM"/>
    </source>
</evidence>
<feature type="region of interest" description="Disordered" evidence="1">
    <location>
        <begin position="286"/>
        <end position="332"/>
    </location>
</feature>
<gene>
    <name evidence="2" type="ORF">HK105_205917</name>
</gene>
<sequence>MSSPPVDPIETLRALQASMQTHLGDVMHVGLSLKSAPPQAGGLNSSAGAGGLAELRGPLPPTSTNTGFRRANIGSRPNLASQAQLAPPAPTPSRPASSRITPRELTSQKHHLKHSDTSSPSHPSESPFNSTDLELQRRRLKHAPGIGARGSRGDLSIGGGAARGSRNDLRMAASRGLSGSRTLELLGGSGVSRSSGNLLKGVDESEERPSQAARDIEWQLARAQRRIDARLEKAEDNLFKTNESFYKAHTKTNLGSTYSVFNGTSVLDDLQSAIGGDLIVGIDDSAKQQDQDSSTMHILEPVKLPPISGSRRSSRPTTASQSSVSGGNGRAC</sequence>
<comment type="caution">
    <text evidence="2">The sequence shown here is derived from an EMBL/GenBank/DDBJ whole genome shotgun (WGS) entry which is preliminary data.</text>
</comment>
<protein>
    <recommendedName>
        <fullName evidence="4">Chromatin modification-related protein EAF6</fullName>
    </recommendedName>
</protein>
<feature type="region of interest" description="Disordered" evidence="1">
    <location>
        <begin position="142"/>
        <end position="168"/>
    </location>
</feature>
<organism evidence="2 3">
    <name type="scientific">Polyrhizophydium stewartii</name>
    <dbReference type="NCBI Taxonomy" id="2732419"/>
    <lineage>
        <taxon>Eukaryota</taxon>
        <taxon>Fungi</taxon>
        <taxon>Fungi incertae sedis</taxon>
        <taxon>Chytridiomycota</taxon>
        <taxon>Chytridiomycota incertae sedis</taxon>
        <taxon>Chytridiomycetes</taxon>
        <taxon>Rhizophydiales</taxon>
        <taxon>Rhizophydiales incertae sedis</taxon>
        <taxon>Polyrhizophydium</taxon>
    </lineage>
</organism>
<name>A0ABR4N4Z8_9FUNG</name>
<feature type="compositionally biased region" description="Low complexity" evidence="1">
    <location>
        <begin position="305"/>
        <end position="325"/>
    </location>
</feature>
<evidence type="ECO:0000313" key="2">
    <source>
        <dbReference type="EMBL" id="KAL2914566.1"/>
    </source>
</evidence>
<reference evidence="2 3" key="1">
    <citation type="submission" date="2023-09" db="EMBL/GenBank/DDBJ databases">
        <title>Pangenome analysis of Batrachochytrium dendrobatidis and related Chytrids.</title>
        <authorList>
            <person name="Yacoub M.N."/>
            <person name="Stajich J.E."/>
            <person name="James T.Y."/>
        </authorList>
    </citation>
    <scope>NUCLEOTIDE SEQUENCE [LARGE SCALE GENOMIC DNA]</scope>
    <source>
        <strain evidence="2 3">JEL0888</strain>
    </source>
</reference>
<dbReference type="EMBL" id="JADGIZ020000032">
    <property type="protein sequence ID" value="KAL2914566.1"/>
    <property type="molecule type" value="Genomic_DNA"/>
</dbReference>
<keyword evidence="3" id="KW-1185">Reference proteome</keyword>
<feature type="region of interest" description="Disordered" evidence="1">
    <location>
        <begin position="33"/>
        <end position="130"/>
    </location>
</feature>
<dbReference type="Proteomes" id="UP001527925">
    <property type="component" value="Unassembled WGS sequence"/>
</dbReference>
<feature type="compositionally biased region" description="Low complexity" evidence="1">
    <location>
        <begin position="117"/>
        <end position="130"/>
    </location>
</feature>
<proteinExistence type="predicted"/>